<dbReference type="CDD" id="cd03143">
    <property type="entry name" value="A4_beta-galactosidase_middle_domain"/>
    <property type="match status" value="1"/>
</dbReference>
<feature type="non-terminal residue" evidence="2">
    <location>
        <position position="116"/>
    </location>
</feature>
<dbReference type="SUPFAM" id="SSF52317">
    <property type="entry name" value="Class I glutamine amidotransferase-like"/>
    <property type="match status" value="1"/>
</dbReference>
<evidence type="ECO:0000259" key="1">
    <source>
        <dbReference type="Pfam" id="PF08532"/>
    </source>
</evidence>
<dbReference type="EMBL" id="JAHZIK010003682">
    <property type="protein sequence ID" value="MBW7462201.1"/>
    <property type="molecule type" value="Genomic_DNA"/>
</dbReference>
<reference evidence="2 3" key="1">
    <citation type="submission" date="2021-07" db="EMBL/GenBank/DDBJ databases">
        <title>Paenibacillus radiodurans sp. nov., isolated from the southeastern edge of Tengger Desert.</title>
        <authorList>
            <person name="Zhang G."/>
        </authorList>
    </citation>
    <scope>NUCLEOTIDE SEQUENCE [LARGE SCALE GENOMIC DNA]</scope>
    <source>
        <strain evidence="2 3">CCM 7311</strain>
    </source>
</reference>
<dbReference type="Pfam" id="PF08532">
    <property type="entry name" value="Glyco_hydro_42M"/>
    <property type="match status" value="1"/>
</dbReference>
<dbReference type="InterPro" id="IPR013738">
    <property type="entry name" value="Beta_galactosidase_Trimer"/>
</dbReference>
<dbReference type="Gene3D" id="3.40.50.880">
    <property type="match status" value="1"/>
</dbReference>
<gene>
    <name evidence="2" type="ORF">K0U00_49940</name>
</gene>
<dbReference type="Proteomes" id="UP001519887">
    <property type="component" value="Unassembled WGS sequence"/>
</dbReference>
<keyword evidence="3" id="KW-1185">Reference proteome</keyword>
<evidence type="ECO:0000313" key="2">
    <source>
        <dbReference type="EMBL" id="MBW7462201.1"/>
    </source>
</evidence>
<dbReference type="InterPro" id="IPR003476">
    <property type="entry name" value="Glyco_hydro_42"/>
</dbReference>
<name>A0ABS7CMR9_9BACL</name>
<proteinExistence type="predicted"/>
<evidence type="ECO:0000313" key="3">
    <source>
        <dbReference type="Proteomes" id="UP001519887"/>
    </source>
</evidence>
<sequence length="116" mass="12950">HMDAFKGGLPGSEVGIVFSYDQEWAMQIQPHHPDLHYVKHLYSYYQAFFDKNVPVNLVSDKADFSAYKVLIAPLMFLSNPGLSCKLREYAAAGGHLVLDIRAGVKDWDNAVHAATL</sequence>
<dbReference type="PANTHER" id="PTHR36447:SF1">
    <property type="entry name" value="BETA-GALACTOSIDASE GANA"/>
    <property type="match status" value="1"/>
</dbReference>
<dbReference type="PANTHER" id="PTHR36447">
    <property type="entry name" value="BETA-GALACTOSIDASE GANA"/>
    <property type="match status" value="1"/>
</dbReference>
<comment type="caution">
    <text evidence="2">The sequence shown here is derived from an EMBL/GenBank/DDBJ whole genome shotgun (WGS) entry which is preliminary data.</text>
</comment>
<feature type="non-terminal residue" evidence="2">
    <location>
        <position position="1"/>
    </location>
</feature>
<feature type="domain" description="Beta-galactosidase trimerisation" evidence="1">
    <location>
        <begin position="13"/>
        <end position="114"/>
    </location>
</feature>
<organism evidence="2 3">
    <name type="scientific">Paenibacillus sepulcri</name>
    <dbReference type="NCBI Taxonomy" id="359917"/>
    <lineage>
        <taxon>Bacteria</taxon>
        <taxon>Bacillati</taxon>
        <taxon>Bacillota</taxon>
        <taxon>Bacilli</taxon>
        <taxon>Bacillales</taxon>
        <taxon>Paenibacillaceae</taxon>
        <taxon>Paenibacillus</taxon>
    </lineage>
</organism>
<protein>
    <submittedName>
        <fullName evidence="2">Beta-galactosidase trimerization domain-containing protein</fullName>
    </submittedName>
</protein>
<dbReference type="InterPro" id="IPR029062">
    <property type="entry name" value="Class_I_gatase-like"/>
</dbReference>
<accession>A0ABS7CMR9</accession>